<protein>
    <submittedName>
        <fullName evidence="2">Uncharacterized protein</fullName>
    </submittedName>
</protein>
<feature type="region of interest" description="Disordered" evidence="1">
    <location>
        <begin position="1"/>
        <end position="22"/>
    </location>
</feature>
<name>A0ABV7ZBF0_9DEIO</name>
<evidence type="ECO:0000313" key="3">
    <source>
        <dbReference type="Proteomes" id="UP001595803"/>
    </source>
</evidence>
<gene>
    <name evidence="2" type="ORF">ACFOSB_11165</name>
</gene>
<reference evidence="3" key="1">
    <citation type="journal article" date="2019" name="Int. J. Syst. Evol. Microbiol.">
        <title>The Global Catalogue of Microorganisms (GCM) 10K type strain sequencing project: providing services to taxonomists for standard genome sequencing and annotation.</title>
        <authorList>
            <consortium name="The Broad Institute Genomics Platform"/>
            <consortium name="The Broad Institute Genome Sequencing Center for Infectious Disease"/>
            <person name="Wu L."/>
            <person name="Ma J."/>
        </authorList>
    </citation>
    <scope>NUCLEOTIDE SEQUENCE [LARGE SCALE GENOMIC DNA]</scope>
    <source>
        <strain evidence="3">CCTCC AB 2017081</strain>
    </source>
</reference>
<keyword evidence="3" id="KW-1185">Reference proteome</keyword>
<evidence type="ECO:0000313" key="2">
    <source>
        <dbReference type="EMBL" id="MFC3833416.1"/>
    </source>
</evidence>
<dbReference type="RefSeq" id="WP_380101951.1">
    <property type="nucleotide sequence ID" value="NZ_JBHRZG010000011.1"/>
</dbReference>
<dbReference type="EMBL" id="JBHRZG010000011">
    <property type="protein sequence ID" value="MFC3833416.1"/>
    <property type="molecule type" value="Genomic_DNA"/>
</dbReference>
<comment type="caution">
    <text evidence="2">The sequence shown here is derived from an EMBL/GenBank/DDBJ whole genome shotgun (WGS) entry which is preliminary data.</text>
</comment>
<accession>A0ABV7ZBF0</accession>
<proteinExistence type="predicted"/>
<sequence>MTHAPTPLGGRPTTIPLGDGEPRQIGIRIGADLLADLQARLAADRPDLGPLNASEALRAAALLALGQLPPPAPA</sequence>
<dbReference type="Proteomes" id="UP001595803">
    <property type="component" value="Unassembled WGS sequence"/>
</dbReference>
<evidence type="ECO:0000256" key="1">
    <source>
        <dbReference type="SAM" id="MobiDB-lite"/>
    </source>
</evidence>
<organism evidence="2 3">
    <name type="scientific">Deinococcus rufus</name>
    <dbReference type="NCBI Taxonomy" id="2136097"/>
    <lineage>
        <taxon>Bacteria</taxon>
        <taxon>Thermotogati</taxon>
        <taxon>Deinococcota</taxon>
        <taxon>Deinococci</taxon>
        <taxon>Deinococcales</taxon>
        <taxon>Deinococcaceae</taxon>
        <taxon>Deinococcus</taxon>
    </lineage>
</organism>